<dbReference type="PANTHER" id="PTHR11986">
    <property type="entry name" value="AMINOTRANSFERASE CLASS III"/>
    <property type="match status" value="1"/>
</dbReference>
<dbReference type="Pfam" id="PF00202">
    <property type="entry name" value="Aminotran_3"/>
    <property type="match status" value="1"/>
</dbReference>
<dbReference type="GO" id="GO:0042802">
    <property type="term" value="F:identical protein binding"/>
    <property type="evidence" value="ECO:0007669"/>
    <property type="project" value="TreeGrafter"/>
</dbReference>
<dbReference type="Gene3D" id="3.40.640.10">
    <property type="entry name" value="Type I PLP-dependent aspartate aminotransferase-like (Major domain)"/>
    <property type="match status" value="1"/>
</dbReference>
<dbReference type="InterPro" id="IPR036318">
    <property type="entry name" value="FAD-bd_PCMH-like_sf"/>
</dbReference>
<dbReference type="InterPro" id="IPR050103">
    <property type="entry name" value="Class-III_PLP-dep_AT"/>
</dbReference>
<proteinExistence type="inferred from homology"/>
<dbReference type="SUPFAM" id="SSF53383">
    <property type="entry name" value="PLP-dependent transferases"/>
    <property type="match status" value="1"/>
</dbReference>
<dbReference type="Pfam" id="PF01565">
    <property type="entry name" value="FAD_binding_4"/>
    <property type="match status" value="1"/>
</dbReference>
<evidence type="ECO:0000256" key="6">
    <source>
        <dbReference type="SAM" id="MobiDB-lite"/>
    </source>
</evidence>
<dbReference type="EMBL" id="PDLN01000007">
    <property type="protein sequence ID" value="RDW80974.1"/>
    <property type="molecule type" value="Genomic_DNA"/>
</dbReference>
<dbReference type="InterPro" id="IPR015424">
    <property type="entry name" value="PyrdxlP-dep_Trfase"/>
</dbReference>
<dbReference type="Gene3D" id="3.30.43.10">
    <property type="entry name" value="Uridine Diphospho-n-acetylenolpyruvylglucosamine Reductase, domain 2"/>
    <property type="match status" value="1"/>
</dbReference>
<gene>
    <name evidence="8" type="ORF">BP5796_05672</name>
</gene>
<dbReference type="GO" id="GO:0071949">
    <property type="term" value="F:FAD binding"/>
    <property type="evidence" value="ECO:0007669"/>
    <property type="project" value="InterPro"/>
</dbReference>
<dbReference type="AlphaFoldDB" id="A0A3D8S4J3"/>
<dbReference type="Proteomes" id="UP000256328">
    <property type="component" value="Unassembled WGS sequence"/>
</dbReference>
<dbReference type="InterPro" id="IPR015422">
    <property type="entry name" value="PyrdxlP-dep_Trfase_small"/>
</dbReference>
<dbReference type="CDD" id="cd00610">
    <property type="entry name" value="OAT_like"/>
    <property type="match status" value="1"/>
</dbReference>
<organism evidence="8 9">
    <name type="scientific">Coleophoma crateriformis</name>
    <dbReference type="NCBI Taxonomy" id="565419"/>
    <lineage>
        <taxon>Eukaryota</taxon>
        <taxon>Fungi</taxon>
        <taxon>Dikarya</taxon>
        <taxon>Ascomycota</taxon>
        <taxon>Pezizomycotina</taxon>
        <taxon>Leotiomycetes</taxon>
        <taxon>Helotiales</taxon>
        <taxon>Dermateaceae</taxon>
        <taxon>Coleophoma</taxon>
    </lineage>
</organism>
<dbReference type="OrthoDB" id="5419315at2759"/>
<feature type="domain" description="FAD-binding PCMH-type" evidence="7">
    <location>
        <begin position="532"/>
        <end position="703"/>
    </location>
</feature>
<dbReference type="InterPro" id="IPR005814">
    <property type="entry name" value="Aminotrans_3"/>
</dbReference>
<dbReference type="FunFam" id="3.40.640.10:FF:000013">
    <property type="entry name" value="4-aminobutyrate aminotransferase"/>
    <property type="match status" value="1"/>
</dbReference>
<dbReference type="InterPro" id="IPR016166">
    <property type="entry name" value="FAD-bd_PCMH"/>
</dbReference>
<evidence type="ECO:0000313" key="9">
    <source>
        <dbReference type="Proteomes" id="UP000256328"/>
    </source>
</evidence>
<evidence type="ECO:0000256" key="1">
    <source>
        <dbReference type="ARBA" id="ARBA00001933"/>
    </source>
</evidence>
<keyword evidence="9" id="KW-1185">Reference proteome</keyword>
<comment type="similarity">
    <text evidence="2">Belongs to the class-III pyridoxal-phosphate-dependent aminotransferase family.</text>
</comment>
<reference evidence="8 9" key="1">
    <citation type="journal article" date="2018" name="IMA Fungus">
        <title>IMA Genome-F 9: Draft genome sequence of Annulohypoxylon stygium, Aspergillus mulundensis, Berkeleyomyces basicola (syn. Thielaviopsis basicola), Ceratocystis smalleyi, two Cercospora beticola strains, Coleophoma cylindrospora, Fusarium fracticaudum, Phialophora cf. hyalina, and Morchella septimelata.</title>
        <authorList>
            <person name="Wingfield B.D."/>
            <person name="Bills G.F."/>
            <person name="Dong Y."/>
            <person name="Huang W."/>
            <person name="Nel W.J."/>
            <person name="Swalarsk-Parry B.S."/>
            <person name="Vaghefi N."/>
            <person name="Wilken P.M."/>
            <person name="An Z."/>
            <person name="de Beer Z.W."/>
            <person name="De Vos L."/>
            <person name="Chen L."/>
            <person name="Duong T.A."/>
            <person name="Gao Y."/>
            <person name="Hammerbacher A."/>
            <person name="Kikkert J.R."/>
            <person name="Li Y."/>
            <person name="Li H."/>
            <person name="Li K."/>
            <person name="Li Q."/>
            <person name="Liu X."/>
            <person name="Ma X."/>
            <person name="Naidoo K."/>
            <person name="Pethybridge S.J."/>
            <person name="Sun J."/>
            <person name="Steenkamp E.T."/>
            <person name="van der Nest M.A."/>
            <person name="van Wyk S."/>
            <person name="Wingfield M.J."/>
            <person name="Xiong C."/>
            <person name="Yue Q."/>
            <person name="Zhang X."/>
        </authorList>
    </citation>
    <scope>NUCLEOTIDE SEQUENCE [LARGE SCALE GENOMIC DNA]</scope>
    <source>
        <strain evidence="8 9">BP5796</strain>
    </source>
</reference>
<feature type="region of interest" description="Disordered" evidence="6">
    <location>
        <begin position="460"/>
        <end position="489"/>
    </location>
</feature>
<dbReference type="InterPro" id="IPR015421">
    <property type="entry name" value="PyrdxlP-dep_Trfase_major"/>
</dbReference>
<evidence type="ECO:0000256" key="2">
    <source>
        <dbReference type="ARBA" id="ARBA00008954"/>
    </source>
</evidence>
<dbReference type="PROSITE" id="PS00600">
    <property type="entry name" value="AA_TRANSFER_CLASS_3"/>
    <property type="match status" value="1"/>
</dbReference>
<evidence type="ECO:0000256" key="5">
    <source>
        <dbReference type="ARBA" id="ARBA00022898"/>
    </source>
</evidence>
<accession>A0A3D8S4J3</accession>
<comment type="caution">
    <text evidence="8">The sequence shown here is derived from an EMBL/GenBank/DDBJ whole genome shotgun (WGS) entry which is preliminary data.</text>
</comment>
<evidence type="ECO:0000313" key="8">
    <source>
        <dbReference type="EMBL" id="RDW80974.1"/>
    </source>
</evidence>
<dbReference type="InterPro" id="IPR049704">
    <property type="entry name" value="Aminotrans_3_PPA_site"/>
</dbReference>
<keyword evidence="4" id="KW-0808">Transferase</keyword>
<dbReference type="Gene3D" id="3.30.465.10">
    <property type="match status" value="1"/>
</dbReference>
<dbReference type="PROSITE" id="PS51387">
    <property type="entry name" value="FAD_PCMH"/>
    <property type="match status" value="1"/>
</dbReference>
<comment type="cofactor">
    <cofactor evidence="1">
        <name>pyridoxal 5'-phosphate</name>
        <dbReference type="ChEBI" id="CHEBI:597326"/>
    </cofactor>
</comment>
<name>A0A3D8S4J3_9HELO</name>
<dbReference type="PANTHER" id="PTHR11986:SF79">
    <property type="entry name" value="ACETYLORNITHINE AMINOTRANSFERASE, MITOCHONDRIAL"/>
    <property type="match status" value="1"/>
</dbReference>
<dbReference type="SUPFAM" id="SSF56176">
    <property type="entry name" value="FAD-binding/transporter-associated domain-like"/>
    <property type="match status" value="1"/>
</dbReference>
<dbReference type="InterPro" id="IPR006094">
    <property type="entry name" value="Oxid_FAD_bind_N"/>
</dbReference>
<keyword evidence="3" id="KW-0032">Aminotransferase</keyword>
<evidence type="ECO:0000259" key="7">
    <source>
        <dbReference type="PROSITE" id="PS51387"/>
    </source>
</evidence>
<evidence type="ECO:0000256" key="3">
    <source>
        <dbReference type="ARBA" id="ARBA00022576"/>
    </source>
</evidence>
<protein>
    <recommendedName>
        <fullName evidence="7">FAD-binding PCMH-type domain-containing protein</fullName>
    </recommendedName>
</protein>
<sequence length="968" mass="103132">MSVAKLAEFGTRHIARGVGRLVPEVIESGSGSYVTMVGGRKYLDFTVGIGVANLGHCHPAVTKAAQAQVGKLVHGQINIAFQKPYLELVESLLPMMPHKSLDTFFFWNSGAEAVEAAVKLARHATKKQNIIVMQGSYHGRTFGTMAMTRSKTVYGQNFGPLMPGVFSVDFPYCSQCAISSASNGKYGFENCCNDPILKLELLLKRETAPSDTAAIFIEPVLGEGGYVPPPADYLRRVREICDKHNILMVIDEVQSGFGRTGKMFAIEHWGVRPDIMTMAKGIANGFPLSAIVSRKELMDTQPPGSMGGTYAGNAVSCAAGVAVAKAFKDEKILENVNARGAELKAMLEGIWKDPKTSHMIKDIRGLGLMLAAEFTPGKSYASKVQAKCMEKGMLVLTTSIYDTLRFIPALNITPEDMAKGCQIIKEAIEEIAAEDVLSTMHLSAIITVFCLVHPGASSQQPAQRAPSEHAWATARSSPSGTSGRGDAPLNSTHANASVLACSALEGTFPTKLWVPGQANYTAENQHFWSPTDYASPLCVLTPSSASDVSTAVRILSRLKAQFAVRGGGHMPIPGYANIHGGVLIALSDLGQIALANDSSYVSVGPGRRWEDVYAYLQPYGLIALGGRVGLVGVPGLLLGGGISFYSNQYGFASDNVVAYQVVLASGAIVTATASEYADLFWALKGGGNSFGIVTRFDLLTYSSPSICAGIMEYAGDQQQPFLAAVANFGQYGSADTKAAVIPSIFMLGALNTTVYTTALFYDTTANCSQPSLSNFTAMPAIANSYASTTLATYVAGTDALIGDGTRQEFRVISSLATAAALQIVHDTFVQMVLDHIWDVDGIQASVAFQPVTSHFIQQGIAHGGNPQAVDVAGAPYFWMVENFSWSSAADDARIHAFALNVTGMIDAQLSAVGAKSRYQYMNDAGSGQEIFQNYGAGSLAKLKAIRAKYDPAKIYTDLMPGGWKVDLA</sequence>
<dbReference type="GO" id="GO:0030170">
    <property type="term" value="F:pyridoxal phosphate binding"/>
    <property type="evidence" value="ECO:0007669"/>
    <property type="project" value="InterPro"/>
</dbReference>
<keyword evidence="5" id="KW-0663">Pyridoxal phosphate</keyword>
<dbReference type="Gene3D" id="3.40.462.20">
    <property type="match status" value="1"/>
</dbReference>
<dbReference type="InterPro" id="IPR016167">
    <property type="entry name" value="FAD-bd_PCMH_sub1"/>
</dbReference>
<dbReference type="GO" id="GO:0008483">
    <property type="term" value="F:transaminase activity"/>
    <property type="evidence" value="ECO:0007669"/>
    <property type="project" value="UniProtKB-KW"/>
</dbReference>
<evidence type="ECO:0000256" key="4">
    <source>
        <dbReference type="ARBA" id="ARBA00022679"/>
    </source>
</evidence>
<dbReference type="InterPro" id="IPR016169">
    <property type="entry name" value="FAD-bd_PCMH_sub2"/>
</dbReference>
<dbReference type="Gene3D" id="3.90.1150.10">
    <property type="entry name" value="Aspartate Aminotransferase, domain 1"/>
    <property type="match status" value="1"/>
</dbReference>